<comment type="similarity">
    <text evidence="3 9">Belongs to the class-II pyridoxal-phosphate-dependent aminotransferase family. BioF subfamily.</text>
</comment>
<dbReference type="HAMAP" id="MF_01693">
    <property type="entry name" value="BioF_aminotrans_2"/>
    <property type="match status" value="1"/>
</dbReference>
<evidence type="ECO:0000313" key="11">
    <source>
        <dbReference type="EMBL" id="TCI03199.1"/>
    </source>
</evidence>
<reference evidence="11 12" key="1">
    <citation type="submission" date="2019-02" db="EMBL/GenBank/DDBJ databases">
        <title>Corallincola luteus sp. nov., a marine bacterium isolated from surface sediment of Bohai Sea in China.</title>
        <authorList>
            <person name="Ren Q."/>
        </authorList>
    </citation>
    <scope>NUCLEOTIDE SEQUENCE [LARGE SCALE GENOMIC DNA]</scope>
    <source>
        <strain evidence="11 12">DASS28</strain>
    </source>
</reference>
<keyword evidence="6 9" id="KW-0093">Biotin biosynthesis</keyword>
<comment type="pathway">
    <text evidence="2 9">Cofactor biosynthesis; biotin biosynthesis.</text>
</comment>
<dbReference type="PANTHER" id="PTHR13693:SF100">
    <property type="entry name" value="8-AMINO-7-OXONONANOATE SYNTHASE"/>
    <property type="match status" value="1"/>
</dbReference>
<comment type="catalytic activity">
    <reaction evidence="8 9">
        <text>6-carboxyhexanoyl-[ACP] + L-alanine + H(+) = (8S)-8-amino-7-oxononanoate + holo-[ACP] + CO2</text>
        <dbReference type="Rhea" id="RHEA:42288"/>
        <dbReference type="Rhea" id="RHEA-COMP:9685"/>
        <dbReference type="Rhea" id="RHEA-COMP:9955"/>
        <dbReference type="ChEBI" id="CHEBI:15378"/>
        <dbReference type="ChEBI" id="CHEBI:16526"/>
        <dbReference type="ChEBI" id="CHEBI:57972"/>
        <dbReference type="ChEBI" id="CHEBI:64479"/>
        <dbReference type="ChEBI" id="CHEBI:78846"/>
        <dbReference type="ChEBI" id="CHEBI:149468"/>
        <dbReference type="EC" id="2.3.1.47"/>
    </reaction>
</comment>
<evidence type="ECO:0000256" key="1">
    <source>
        <dbReference type="ARBA" id="ARBA00001933"/>
    </source>
</evidence>
<keyword evidence="11" id="KW-0012">Acyltransferase</keyword>
<keyword evidence="12" id="KW-1185">Reference proteome</keyword>
<dbReference type="InterPro" id="IPR015422">
    <property type="entry name" value="PyrdxlP-dep_Trfase_small"/>
</dbReference>
<organism evidence="11 12">
    <name type="scientific">Corallincola luteus</name>
    <dbReference type="NCBI Taxonomy" id="1775177"/>
    <lineage>
        <taxon>Bacteria</taxon>
        <taxon>Pseudomonadati</taxon>
        <taxon>Pseudomonadota</taxon>
        <taxon>Gammaproteobacteria</taxon>
        <taxon>Alteromonadales</taxon>
        <taxon>Psychromonadaceae</taxon>
        <taxon>Corallincola</taxon>
    </lineage>
</organism>
<dbReference type="InterPro" id="IPR015424">
    <property type="entry name" value="PyrdxlP-dep_Trfase"/>
</dbReference>
<feature type="domain" description="Aminotransferase class I/classII large" evidence="10">
    <location>
        <begin position="44"/>
        <end position="380"/>
    </location>
</feature>
<evidence type="ECO:0000313" key="12">
    <source>
        <dbReference type="Proteomes" id="UP000292554"/>
    </source>
</evidence>
<proteinExistence type="inferred from homology"/>
<dbReference type="EMBL" id="SJXE01000004">
    <property type="protein sequence ID" value="TCI03199.1"/>
    <property type="molecule type" value="Genomic_DNA"/>
</dbReference>
<dbReference type="InterPro" id="IPR050087">
    <property type="entry name" value="AON_synthase_class-II"/>
</dbReference>
<dbReference type="RefSeq" id="WP_131415372.1">
    <property type="nucleotide sequence ID" value="NZ_SJXE01000004.1"/>
</dbReference>
<comment type="subunit">
    <text evidence="4 9">Homodimer.</text>
</comment>
<dbReference type="InterPro" id="IPR004723">
    <property type="entry name" value="AONS_Archaea/Proteobacteria"/>
</dbReference>
<feature type="modified residue" description="N6-(pyridoxal phosphate)lysine" evidence="9">
    <location>
        <position position="238"/>
    </location>
</feature>
<feature type="binding site" evidence="9">
    <location>
        <position position="209"/>
    </location>
    <ligand>
        <name>pyridoxal 5'-phosphate</name>
        <dbReference type="ChEBI" id="CHEBI:597326"/>
    </ligand>
</feature>
<name>A0ABY2AP07_9GAMM</name>
<dbReference type="Gene3D" id="3.40.640.10">
    <property type="entry name" value="Type I PLP-dependent aspartate aminotransferase-like (Major domain)"/>
    <property type="match status" value="1"/>
</dbReference>
<feature type="binding site" evidence="9">
    <location>
        <position position="20"/>
    </location>
    <ligand>
        <name>substrate</name>
    </ligand>
</feature>
<dbReference type="CDD" id="cd06454">
    <property type="entry name" value="KBL_like"/>
    <property type="match status" value="1"/>
</dbReference>
<feature type="binding site" evidence="9">
    <location>
        <position position="235"/>
    </location>
    <ligand>
        <name>pyridoxal 5'-phosphate</name>
        <dbReference type="ChEBI" id="CHEBI:597326"/>
    </ligand>
</feature>
<keyword evidence="5 9" id="KW-0808">Transferase</keyword>
<dbReference type="Pfam" id="PF00155">
    <property type="entry name" value="Aminotran_1_2"/>
    <property type="match status" value="1"/>
</dbReference>
<evidence type="ECO:0000256" key="9">
    <source>
        <dbReference type="HAMAP-Rule" id="MF_01693"/>
    </source>
</evidence>
<evidence type="ECO:0000256" key="2">
    <source>
        <dbReference type="ARBA" id="ARBA00004746"/>
    </source>
</evidence>
<dbReference type="InterPro" id="IPR004839">
    <property type="entry name" value="Aminotransferase_I/II_large"/>
</dbReference>
<dbReference type="SUPFAM" id="SSF53383">
    <property type="entry name" value="PLP-dependent transferases"/>
    <property type="match status" value="1"/>
</dbReference>
<dbReference type="InterPro" id="IPR015421">
    <property type="entry name" value="PyrdxlP-dep_Trfase_major"/>
</dbReference>
<dbReference type="EC" id="2.3.1.47" evidence="9"/>
<evidence type="ECO:0000256" key="5">
    <source>
        <dbReference type="ARBA" id="ARBA00022679"/>
    </source>
</evidence>
<gene>
    <name evidence="9 11" type="primary">bioF</name>
    <name evidence="11" type="ORF">EZV61_09960</name>
</gene>
<comment type="caution">
    <text evidence="11">The sequence shown here is derived from an EMBL/GenBank/DDBJ whole genome shotgun (WGS) entry which is preliminary data.</text>
</comment>
<dbReference type="GO" id="GO:0008710">
    <property type="term" value="F:8-amino-7-oxononanoate synthase activity"/>
    <property type="evidence" value="ECO:0007669"/>
    <property type="project" value="UniProtKB-EC"/>
</dbReference>
<evidence type="ECO:0000256" key="7">
    <source>
        <dbReference type="ARBA" id="ARBA00022898"/>
    </source>
</evidence>
<feature type="binding site" evidence="9">
    <location>
        <position position="136"/>
    </location>
    <ligand>
        <name>substrate</name>
    </ligand>
</feature>
<evidence type="ECO:0000256" key="3">
    <source>
        <dbReference type="ARBA" id="ARBA00010008"/>
    </source>
</evidence>
<sequence>MAFEHLADELDARRLASLQRQRHLFVTGSGRYLALDQEGDGQRYLNFASNDYLGLAHHPKVIAAWKAGADKYGCGSGGSFLITGYNHAHAELEEAVADFAGQQSALLFNSGFAANSAVLATLLTKEDLLIQDKLNHASLIDGGLNCAARMTRFKHNDLANLEQRLQQSGRNKLVVTEGVFSMDGDTAPIHDIASLCNQHDAWLMVDDAHAFGVTGNGRGSLAQVMPQAIRIYMATFGKALGVGGAFVAASNTVIEYLKQFGRHYIYTTSMPPAQACAVLASLSLVKEEPWRRELLEKNIMLFRQQAADAGLPLGDSSTAIQPVLLGDVAITMALAERLKERGFWVGAIRPPTVPVGGARLRITISASHEAQDIAALVTAIAEEYRVVVEQQ</sequence>
<accession>A0ABY2AP07</accession>
<evidence type="ECO:0000256" key="6">
    <source>
        <dbReference type="ARBA" id="ARBA00022756"/>
    </source>
</evidence>
<comment type="cofactor">
    <cofactor evidence="1 9">
        <name>pyridoxal 5'-phosphate</name>
        <dbReference type="ChEBI" id="CHEBI:597326"/>
    </cofactor>
</comment>
<evidence type="ECO:0000256" key="8">
    <source>
        <dbReference type="ARBA" id="ARBA00047715"/>
    </source>
</evidence>
<dbReference type="PROSITE" id="PS00599">
    <property type="entry name" value="AA_TRANSFER_CLASS_2"/>
    <property type="match status" value="1"/>
</dbReference>
<evidence type="ECO:0000256" key="4">
    <source>
        <dbReference type="ARBA" id="ARBA00011738"/>
    </source>
</evidence>
<protein>
    <recommendedName>
        <fullName evidence="9">8-amino-7-oxononanoate synthase</fullName>
        <shortName evidence="9">AONS</shortName>
        <ecNumber evidence="9">2.3.1.47</ecNumber>
    </recommendedName>
    <alternativeName>
        <fullName evidence="9">7-keto-8-amino-pelargonic acid synthase</fullName>
        <shortName evidence="9">7-KAP synthase</shortName>
        <shortName evidence="9">KAPA synthase</shortName>
    </alternativeName>
    <alternativeName>
        <fullName evidence="9">8-amino-7-ketopelargonate synthase</fullName>
    </alternativeName>
</protein>
<evidence type="ECO:0000259" key="10">
    <source>
        <dbReference type="Pfam" id="PF00155"/>
    </source>
</evidence>
<dbReference type="Gene3D" id="3.90.1150.10">
    <property type="entry name" value="Aspartate Aminotransferase, domain 1"/>
    <property type="match status" value="1"/>
</dbReference>
<dbReference type="Proteomes" id="UP000292554">
    <property type="component" value="Unassembled WGS sequence"/>
</dbReference>
<dbReference type="PANTHER" id="PTHR13693">
    <property type="entry name" value="CLASS II AMINOTRANSFERASE/8-AMINO-7-OXONONANOATE SYNTHASE"/>
    <property type="match status" value="1"/>
</dbReference>
<dbReference type="InterPro" id="IPR022834">
    <property type="entry name" value="AONS_Proteobacteria"/>
</dbReference>
<dbReference type="InterPro" id="IPR001917">
    <property type="entry name" value="Aminotrans_II_pyridoxalP_BS"/>
</dbReference>
<dbReference type="NCBIfam" id="TIGR00858">
    <property type="entry name" value="bioF"/>
    <property type="match status" value="1"/>
</dbReference>
<feature type="binding site" evidence="9">
    <location>
        <begin position="111"/>
        <end position="112"/>
    </location>
    <ligand>
        <name>pyridoxal 5'-phosphate</name>
        <dbReference type="ChEBI" id="CHEBI:597326"/>
    </ligand>
</feature>
<comment type="function">
    <text evidence="9">Catalyzes the decarboxylative condensation of pimeloyl-[acyl-carrier protein] and L-alanine to produce 8-amino-7-oxononanoate (AON), [acyl-carrier protein], and carbon dioxide.</text>
</comment>
<feature type="binding site" evidence="9">
    <location>
        <position position="181"/>
    </location>
    <ligand>
        <name>pyridoxal 5'-phosphate</name>
        <dbReference type="ChEBI" id="CHEBI:597326"/>
    </ligand>
</feature>
<feature type="binding site" evidence="9">
    <location>
        <position position="352"/>
    </location>
    <ligand>
        <name>substrate</name>
    </ligand>
</feature>
<keyword evidence="7 9" id="KW-0663">Pyridoxal phosphate</keyword>